<dbReference type="Proteomes" id="UP001602245">
    <property type="component" value="Unassembled WGS sequence"/>
</dbReference>
<feature type="domain" description="Muconolactone isomerase" evidence="1">
    <location>
        <begin position="107"/>
        <end position="193"/>
    </location>
</feature>
<name>A0ABW6WAX8_9ACTN</name>
<dbReference type="SUPFAM" id="SSF54909">
    <property type="entry name" value="Dimeric alpha+beta barrel"/>
    <property type="match status" value="2"/>
</dbReference>
<dbReference type="Pfam" id="PF02426">
    <property type="entry name" value="MIase"/>
    <property type="match status" value="2"/>
</dbReference>
<comment type="caution">
    <text evidence="2">The sequence shown here is derived from an EMBL/GenBank/DDBJ whole genome shotgun (WGS) entry which is preliminary data.</text>
</comment>
<gene>
    <name evidence="2" type="ORF">ACFY35_11890</name>
</gene>
<evidence type="ECO:0000259" key="1">
    <source>
        <dbReference type="Pfam" id="PF02426"/>
    </source>
</evidence>
<reference evidence="2 3" key="1">
    <citation type="submission" date="2024-10" db="EMBL/GenBank/DDBJ databases">
        <title>The Natural Products Discovery Center: Release of the First 8490 Sequenced Strains for Exploring Actinobacteria Biosynthetic Diversity.</title>
        <authorList>
            <person name="Kalkreuter E."/>
            <person name="Kautsar S.A."/>
            <person name="Yang D."/>
            <person name="Bader C.D."/>
            <person name="Teijaro C.N."/>
            <person name="Fluegel L."/>
            <person name="Davis C.M."/>
            <person name="Simpson J.R."/>
            <person name="Lauterbach L."/>
            <person name="Steele A.D."/>
            <person name="Gui C."/>
            <person name="Meng S."/>
            <person name="Li G."/>
            <person name="Viehrig K."/>
            <person name="Ye F."/>
            <person name="Su P."/>
            <person name="Kiefer A.F."/>
            <person name="Nichols A."/>
            <person name="Cepeda A.J."/>
            <person name="Yan W."/>
            <person name="Fan B."/>
            <person name="Jiang Y."/>
            <person name="Adhikari A."/>
            <person name="Zheng C.-J."/>
            <person name="Schuster L."/>
            <person name="Cowan T.M."/>
            <person name="Smanski M.J."/>
            <person name="Chevrette M.G."/>
            <person name="De Carvalho L.P.S."/>
            <person name="Shen B."/>
        </authorList>
    </citation>
    <scope>NUCLEOTIDE SEQUENCE [LARGE SCALE GENOMIC DNA]</scope>
    <source>
        <strain evidence="2 3">NPDC000087</strain>
    </source>
</reference>
<sequence>MEFLVTMTTTVPAGTTPAEVDEMRAREAANTSRLAAEGRVLRLWRPPLAPGEWRSIGLFDAAGPDELEATLATMPLRVWRKDEVTPLGRFGNDPGRDRVAVDPDRREYLIWFAVAPPAGTRPTDAEEVYSREAAAARKLADEGTLLRLWSAPGRNAGLWQASGDDEMRDIVASLPATAWLITETVPLTRHPSDPIRLS</sequence>
<dbReference type="InterPro" id="IPR011008">
    <property type="entry name" value="Dimeric_a/b-barrel"/>
</dbReference>
<evidence type="ECO:0000313" key="2">
    <source>
        <dbReference type="EMBL" id="MFF5290138.1"/>
    </source>
</evidence>
<accession>A0ABW6WAX8</accession>
<dbReference type="InterPro" id="IPR026029">
    <property type="entry name" value="MLI_dom"/>
</dbReference>
<evidence type="ECO:0000313" key="3">
    <source>
        <dbReference type="Proteomes" id="UP001602245"/>
    </source>
</evidence>
<dbReference type="Gene3D" id="3.30.70.1060">
    <property type="entry name" value="Dimeric alpha+beta barrel"/>
    <property type="match status" value="2"/>
</dbReference>
<protein>
    <submittedName>
        <fullName evidence="2">Muconolactone Delta-isomerase family protein</fullName>
    </submittedName>
</protein>
<proteinExistence type="predicted"/>
<dbReference type="RefSeq" id="WP_020510757.1">
    <property type="nucleotide sequence ID" value="NZ_JBIAZU010000002.1"/>
</dbReference>
<keyword evidence="3" id="KW-1185">Reference proteome</keyword>
<feature type="domain" description="Muconolactone isomerase" evidence="1">
    <location>
        <begin position="1"/>
        <end position="92"/>
    </location>
</feature>
<organism evidence="2 3">
    <name type="scientific">Paractinoplanes globisporus</name>
    <dbReference type="NCBI Taxonomy" id="113565"/>
    <lineage>
        <taxon>Bacteria</taxon>
        <taxon>Bacillati</taxon>
        <taxon>Actinomycetota</taxon>
        <taxon>Actinomycetes</taxon>
        <taxon>Micromonosporales</taxon>
        <taxon>Micromonosporaceae</taxon>
        <taxon>Paractinoplanes</taxon>
    </lineage>
</organism>
<dbReference type="EMBL" id="JBIAZU010000002">
    <property type="protein sequence ID" value="MFF5290138.1"/>
    <property type="molecule type" value="Genomic_DNA"/>
</dbReference>